<evidence type="ECO:0000313" key="2">
    <source>
        <dbReference type="Proteomes" id="UP000177246"/>
    </source>
</evidence>
<organism evidence="1 2">
    <name type="scientific">Candidatus Liptonbacteria bacterium RIFOXYC1_FULL_36_8</name>
    <dbReference type="NCBI Taxonomy" id="1798655"/>
    <lineage>
        <taxon>Bacteria</taxon>
        <taxon>Candidatus Liptoniibacteriota</taxon>
    </lineage>
</organism>
<gene>
    <name evidence="1" type="ORF">A2430_00995</name>
</gene>
<reference evidence="1 2" key="1">
    <citation type="journal article" date="2016" name="Nat. Commun.">
        <title>Thousands of microbial genomes shed light on interconnected biogeochemical processes in an aquifer system.</title>
        <authorList>
            <person name="Anantharaman K."/>
            <person name="Brown C.T."/>
            <person name="Hug L.A."/>
            <person name="Sharon I."/>
            <person name="Castelle C.J."/>
            <person name="Probst A.J."/>
            <person name="Thomas B.C."/>
            <person name="Singh A."/>
            <person name="Wilkins M.J."/>
            <person name="Karaoz U."/>
            <person name="Brodie E.L."/>
            <person name="Williams K.H."/>
            <person name="Hubbard S.S."/>
            <person name="Banfield J.F."/>
        </authorList>
    </citation>
    <scope>NUCLEOTIDE SEQUENCE [LARGE SCALE GENOMIC DNA]</scope>
</reference>
<sequence length="71" mass="8265">MISTGKHPLIELIKKTKNEKESFIKKLNKEIGDSLINNLKNRYFDTYENISEDLILTGYESIFLPLDSCQK</sequence>
<evidence type="ECO:0000313" key="1">
    <source>
        <dbReference type="EMBL" id="OGZ02927.1"/>
    </source>
</evidence>
<name>A0A1G2CNV4_9BACT</name>
<dbReference type="EMBL" id="MHLF01000034">
    <property type="protein sequence ID" value="OGZ02927.1"/>
    <property type="molecule type" value="Genomic_DNA"/>
</dbReference>
<protein>
    <submittedName>
        <fullName evidence="1">Uncharacterized protein</fullName>
    </submittedName>
</protein>
<comment type="caution">
    <text evidence="1">The sequence shown here is derived from an EMBL/GenBank/DDBJ whole genome shotgun (WGS) entry which is preliminary data.</text>
</comment>
<dbReference type="Proteomes" id="UP000177246">
    <property type="component" value="Unassembled WGS sequence"/>
</dbReference>
<proteinExistence type="predicted"/>
<dbReference type="AlphaFoldDB" id="A0A1G2CNV4"/>
<accession>A0A1G2CNV4</accession>